<keyword evidence="4" id="KW-1185">Reference proteome</keyword>
<dbReference type="AlphaFoldDB" id="A0A9X8UKA2"/>
<evidence type="ECO:0000313" key="4">
    <source>
        <dbReference type="Proteomes" id="UP000294682"/>
    </source>
</evidence>
<dbReference type="InterPro" id="IPR011990">
    <property type="entry name" value="TPR-like_helical_dom_sf"/>
</dbReference>
<dbReference type="Proteomes" id="UP000294682">
    <property type="component" value="Unassembled WGS sequence"/>
</dbReference>
<comment type="caution">
    <text evidence="3">The sequence shown here is derived from an EMBL/GenBank/DDBJ whole genome shotgun (WGS) entry which is preliminary data.</text>
</comment>
<evidence type="ECO:0000313" key="3">
    <source>
        <dbReference type="EMBL" id="TCL44455.1"/>
    </source>
</evidence>
<dbReference type="RefSeq" id="WP_132083903.1">
    <property type="nucleotide sequence ID" value="NZ_SLUK01000002.1"/>
</dbReference>
<evidence type="ECO:0000256" key="1">
    <source>
        <dbReference type="ARBA" id="ARBA00022737"/>
    </source>
</evidence>
<name>A0A9X8UKA2_9FIRM</name>
<dbReference type="EMBL" id="SLUK01000002">
    <property type="protein sequence ID" value="TCL44455.1"/>
    <property type="molecule type" value="Genomic_DNA"/>
</dbReference>
<dbReference type="SMART" id="SM00028">
    <property type="entry name" value="TPR"/>
    <property type="match status" value="1"/>
</dbReference>
<dbReference type="Gene3D" id="1.25.40.10">
    <property type="entry name" value="Tetratricopeptide repeat domain"/>
    <property type="match status" value="1"/>
</dbReference>
<keyword evidence="1" id="KW-0677">Repeat</keyword>
<dbReference type="SUPFAM" id="SSF48452">
    <property type="entry name" value="TPR-like"/>
    <property type="match status" value="1"/>
</dbReference>
<accession>A0A9X8UKA2</accession>
<protein>
    <submittedName>
        <fullName evidence="3">Tetratricopeptide repeat protein</fullName>
    </submittedName>
</protein>
<dbReference type="Pfam" id="PF07719">
    <property type="entry name" value="TPR_2"/>
    <property type="match status" value="1"/>
</dbReference>
<reference evidence="3 4" key="1">
    <citation type="submission" date="2019-03" db="EMBL/GenBank/DDBJ databases">
        <title>Genomic Encyclopedia of Type Strains, Phase IV (KMG-IV): sequencing the most valuable type-strain genomes for metagenomic binning, comparative biology and taxonomic classification.</title>
        <authorList>
            <person name="Goeker M."/>
        </authorList>
    </citation>
    <scope>NUCLEOTIDE SEQUENCE [LARGE SCALE GENOMIC DNA]</scope>
    <source>
        <strain evidence="3 4">DSM 100433</strain>
    </source>
</reference>
<gene>
    <name evidence="3" type="ORF">EDD78_10272</name>
</gene>
<dbReference type="InterPro" id="IPR013105">
    <property type="entry name" value="TPR_2"/>
</dbReference>
<proteinExistence type="predicted"/>
<sequence length="471" mass="53023">MSMHEIESLVEYSVLAVAAADPVPKEARDIVHSLYLLQDQFDCGYTLLRTQQELEKLKYLFMLPPENLPEPERGEAMALRGEGGFFGKPSTYYYQKAGRACVTAGSPLWEKLCQNGTITGEGARPVHELPLLELAHLTVPLLRFLDQEIRVQAQGLWYTLFPVFSLIMLDEEDDETLKQVLALRDLLATPEAFSFCEESPDIEDEMDAEWFAPYLEWRQSGGVANDQERREKIMQLLGQQDFRAACALADGLPDDQERLYFRAVISLKYYQSPVLAGGKRPPDTDAFGLLSLPGTREALASLIGKLPGQDWGLGLSLACCDFLLDGDYEKAFGVMARAFEKELYKVLETKTDERDRQFFSALYALTFYQAVDLNLPAQKDEKRRLMKARAGTLLSLPEAKEAFLGLRGKKPESDWSCLYNCAICCILMGDGAEARTYFEQAAQLNPNNPAIPMALDQLDQTMQGRSPWEED</sequence>
<organism evidence="3 4">
    <name type="scientific">Harryflintia acetispora</name>
    <dbReference type="NCBI Taxonomy" id="1849041"/>
    <lineage>
        <taxon>Bacteria</taxon>
        <taxon>Bacillati</taxon>
        <taxon>Bacillota</taxon>
        <taxon>Clostridia</taxon>
        <taxon>Eubacteriales</taxon>
        <taxon>Oscillospiraceae</taxon>
        <taxon>Harryflintia</taxon>
    </lineage>
</organism>
<dbReference type="InterPro" id="IPR019734">
    <property type="entry name" value="TPR_rpt"/>
</dbReference>
<keyword evidence="2" id="KW-0802">TPR repeat</keyword>
<evidence type="ECO:0000256" key="2">
    <source>
        <dbReference type="ARBA" id="ARBA00022803"/>
    </source>
</evidence>